<dbReference type="Proteomes" id="UP001311915">
    <property type="component" value="Unassembled WGS sequence"/>
</dbReference>
<gene>
    <name evidence="2" type="ORF">R3W88_014386</name>
</gene>
<evidence type="ECO:0000259" key="1">
    <source>
        <dbReference type="Pfam" id="PF08268"/>
    </source>
</evidence>
<proteinExistence type="predicted"/>
<organism evidence="2 3">
    <name type="scientific">Solanum pinnatisectum</name>
    <name type="common">tansyleaf nightshade</name>
    <dbReference type="NCBI Taxonomy" id="50273"/>
    <lineage>
        <taxon>Eukaryota</taxon>
        <taxon>Viridiplantae</taxon>
        <taxon>Streptophyta</taxon>
        <taxon>Embryophyta</taxon>
        <taxon>Tracheophyta</taxon>
        <taxon>Spermatophyta</taxon>
        <taxon>Magnoliopsida</taxon>
        <taxon>eudicotyledons</taxon>
        <taxon>Gunneridae</taxon>
        <taxon>Pentapetalae</taxon>
        <taxon>asterids</taxon>
        <taxon>lamiids</taxon>
        <taxon>Solanales</taxon>
        <taxon>Solanaceae</taxon>
        <taxon>Solanoideae</taxon>
        <taxon>Solaneae</taxon>
        <taxon>Solanum</taxon>
    </lineage>
</organism>
<dbReference type="Pfam" id="PF08268">
    <property type="entry name" value="FBA_3"/>
    <property type="match status" value="1"/>
</dbReference>
<dbReference type="PANTHER" id="PTHR31111:SF20">
    <property type="entry name" value="F-BOX ASSOCIATED DOMAIN-CONTAINING PROTEIN"/>
    <property type="match status" value="1"/>
</dbReference>
<evidence type="ECO:0000313" key="3">
    <source>
        <dbReference type="Proteomes" id="UP001311915"/>
    </source>
</evidence>
<accession>A0AAV9KRV5</accession>
<dbReference type="NCBIfam" id="TIGR01640">
    <property type="entry name" value="F_box_assoc_1"/>
    <property type="match status" value="1"/>
</dbReference>
<evidence type="ECO:0000313" key="2">
    <source>
        <dbReference type="EMBL" id="KAK4716048.1"/>
    </source>
</evidence>
<feature type="domain" description="F-box associated beta-propeller type 3" evidence="1">
    <location>
        <begin position="3"/>
        <end position="179"/>
    </location>
</feature>
<dbReference type="InterPro" id="IPR017451">
    <property type="entry name" value="F-box-assoc_interact_dom"/>
</dbReference>
<name>A0AAV9KRV5_9SOLN</name>
<dbReference type="AlphaFoldDB" id="A0AAV9KRV5"/>
<reference evidence="2 3" key="1">
    <citation type="submission" date="2023-10" db="EMBL/GenBank/DDBJ databases">
        <title>Genome-Wide Identification Analysis in wild type Solanum Pinnatisectum Reveals Some Genes Defensing Phytophthora Infestans.</title>
        <authorList>
            <person name="Sun C."/>
        </authorList>
    </citation>
    <scope>NUCLEOTIDE SEQUENCE [LARGE SCALE GENOMIC DNA]</scope>
    <source>
        <strain evidence="2">LQN</strain>
        <tissue evidence="2">Leaf</tissue>
    </source>
</reference>
<sequence>MGFTLGIDKSWREVIKYGEHDYSIAGHISAICISGIIYRVSLAPDYCIVAFDVKSEIFTSIAMSIELCRSFSDCDNMLIEVNGKLGMIKYSKYLFGNDIYLWVFEEEEWKHEILHFPLGWEPNEFYLHPFTIRKYGAEEIVFAIHTTPRSLDDVLVFYIYDMKNKSWRHFEVQEFPGQIESICTYRETLFSLQNIGSAHQQL</sequence>
<comment type="caution">
    <text evidence="2">The sequence shown here is derived from an EMBL/GenBank/DDBJ whole genome shotgun (WGS) entry which is preliminary data.</text>
</comment>
<keyword evidence="3" id="KW-1185">Reference proteome</keyword>
<dbReference type="EMBL" id="JAWPEI010000009">
    <property type="protein sequence ID" value="KAK4716048.1"/>
    <property type="molecule type" value="Genomic_DNA"/>
</dbReference>
<dbReference type="PANTHER" id="PTHR31111">
    <property type="entry name" value="BNAA05G37150D PROTEIN-RELATED"/>
    <property type="match status" value="1"/>
</dbReference>
<dbReference type="InterPro" id="IPR013187">
    <property type="entry name" value="F-box-assoc_dom_typ3"/>
</dbReference>
<protein>
    <recommendedName>
        <fullName evidence="1">F-box associated beta-propeller type 3 domain-containing protein</fullName>
    </recommendedName>
</protein>